<name>A0A811LCH3_9BILA</name>
<accession>A0A811LCH3</accession>
<proteinExistence type="predicted"/>
<reference evidence="2" key="1">
    <citation type="submission" date="2020-09" db="EMBL/GenBank/DDBJ databases">
        <authorList>
            <person name="Kikuchi T."/>
        </authorList>
    </citation>
    <scope>NUCLEOTIDE SEQUENCE</scope>
    <source>
        <strain evidence="2">SH1</strain>
    </source>
</reference>
<keyword evidence="3" id="KW-1185">Reference proteome</keyword>
<evidence type="ECO:0000313" key="2">
    <source>
        <dbReference type="EMBL" id="CAD5224949.1"/>
    </source>
</evidence>
<comment type="caution">
    <text evidence="2">The sequence shown here is derived from an EMBL/GenBank/DDBJ whole genome shotgun (WGS) entry which is preliminary data.</text>
</comment>
<dbReference type="EMBL" id="CAJFDH010000005">
    <property type="protein sequence ID" value="CAD5224949.1"/>
    <property type="molecule type" value="Genomic_DNA"/>
</dbReference>
<dbReference type="EMBL" id="CAJFCW020000005">
    <property type="protein sequence ID" value="CAG9120360.1"/>
    <property type="molecule type" value="Genomic_DNA"/>
</dbReference>
<dbReference type="Proteomes" id="UP000614601">
    <property type="component" value="Unassembled WGS sequence"/>
</dbReference>
<dbReference type="Proteomes" id="UP000783686">
    <property type="component" value="Unassembled WGS sequence"/>
</dbReference>
<protein>
    <submittedName>
        <fullName evidence="2">Uncharacterized protein</fullName>
    </submittedName>
</protein>
<dbReference type="OrthoDB" id="10460994at2759"/>
<dbReference type="AlphaFoldDB" id="A0A811LCH3"/>
<feature type="chain" id="PRO_5036221345" evidence="1">
    <location>
        <begin position="17"/>
        <end position="169"/>
    </location>
</feature>
<dbReference type="InterPro" id="IPR035126">
    <property type="entry name" value="SCVP"/>
</dbReference>
<evidence type="ECO:0000313" key="3">
    <source>
        <dbReference type="Proteomes" id="UP000614601"/>
    </source>
</evidence>
<sequence length="169" mass="19048">MLLGLLCLILVIPVSSRQHTVNDLSSEEEKTLKEVRELLKSIVIDNEDNSNTTVALPSSTMACPLPRTMAKTTINSDDITANLQYWLLKPKLHLLRQLHPKLSAKVDSPYNEKVLKEDGKMVVVYEFQQPTDCQNLIALSEKIVSYSSDVDQLTVDCECTLYVIKKTLQ</sequence>
<organism evidence="2 3">
    <name type="scientific">Bursaphelenchus okinawaensis</name>
    <dbReference type="NCBI Taxonomy" id="465554"/>
    <lineage>
        <taxon>Eukaryota</taxon>
        <taxon>Metazoa</taxon>
        <taxon>Ecdysozoa</taxon>
        <taxon>Nematoda</taxon>
        <taxon>Chromadorea</taxon>
        <taxon>Rhabditida</taxon>
        <taxon>Tylenchina</taxon>
        <taxon>Tylenchomorpha</taxon>
        <taxon>Aphelenchoidea</taxon>
        <taxon>Aphelenchoididae</taxon>
        <taxon>Bursaphelenchus</taxon>
    </lineage>
</organism>
<evidence type="ECO:0000256" key="1">
    <source>
        <dbReference type="SAM" id="SignalP"/>
    </source>
</evidence>
<keyword evidence="1" id="KW-0732">Signal</keyword>
<gene>
    <name evidence="2" type="ORF">BOKJ2_LOCUS11334</name>
</gene>
<feature type="signal peptide" evidence="1">
    <location>
        <begin position="1"/>
        <end position="16"/>
    </location>
</feature>
<dbReference type="Pfam" id="PF17619">
    <property type="entry name" value="SCVP"/>
    <property type="match status" value="1"/>
</dbReference>